<evidence type="ECO:0008006" key="4">
    <source>
        <dbReference type="Google" id="ProtNLM"/>
    </source>
</evidence>
<evidence type="ECO:0000313" key="2">
    <source>
        <dbReference type="EMBL" id="EHK43310.1"/>
    </source>
</evidence>
<feature type="compositionally biased region" description="Basic and acidic residues" evidence="1">
    <location>
        <begin position="134"/>
        <end position="143"/>
    </location>
</feature>
<evidence type="ECO:0000256" key="1">
    <source>
        <dbReference type="SAM" id="MobiDB-lite"/>
    </source>
</evidence>
<dbReference type="AlphaFoldDB" id="G9P1C2"/>
<feature type="compositionally biased region" description="Acidic residues" evidence="1">
    <location>
        <begin position="40"/>
        <end position="58"/>
    </location>
</feature>
<dbReference type="GeneID" id="25783537"/>
<proteinExistence type="predicted"/>
<feature type="compositionally biased region" description="Low complexity" evidence="1">
    <location>
        <begin position="70"/>
        <end position="82"/>
    </location>
</feature>
<dbReference type="HOGENOM" id="CLU_087700_1_0_1"/>
<sequence length="201" mass="21420">MASLPQKGKDDIASTISKLSISSAKQAAPSKKSKEPVADSWEDEDVSDDEAAEAEQVEEQGQSKDADADAAGTSTPSSLATPAVPPPTPASPLGYESPHEWASLASQSQSQSQSPMATTASASATGSGSGTPARRPEKTDAVARRLIAAGLGIKAPRQTEEQRAYQRSVREQEKKRREEAKAEEERRRAEEDKAKMAVWED</sequence>
<dbReference type="KEGG" id="tatv:25783537"/>
<accession>G9P1C2</accession>
<feature type="compositionally biased region" description="Basic and acidic residues" evidence="1">
    <location>
        <begin position="157"/>
        <end position="195"/>
    </location>
</feature>
<comment type="caution">
    <text evidence="2">The sequence shown here is derived from an EMBL/GenBank/DDBJ whole genome shotgun (WGS) entry which is preliminary data.</text>
</comment>
<protein>
    <recommendedName>
        <fullName evidence="4">Ubiquitin-like protein smt3</fullName>
    </recommendedName>
</protein>
<dbReference type="eggNOG" id="ENOG502SQFV">
    <property type="taxonomic scope" value="Eukaryota"/>
</dbReference>
<dbReference type="OMA" id="PTQFEYP"/>
<feature type="compositionally biased region" description="Low complexity" evidence="1">
    <location>
        <begin position="102"/>
        <end position="133"/>
    </location>
</feature>
<organism evidence="2 3">
    <name type="scientific">Hypocrea atroviridis (strain ATCC 20476 / IMI 206040)</name>
    <name type="common">Trichoderma atroviride</name>
    <dbReference type="NCBI Taxonomy" id="452589"/>
    <lineage>
        <taxon>Eukaryota</taxon>
        <taxon>Fungi</taxon>
        <taxon>Dikarya</taxon>
        <taxon>Ascomycota</taxon>
        <taxon>Pezizomycotina</taxon>
        <taxon>Sordariomycetes</taxon>
        <taxon>Hypocreomycetidae</taxon>
        <taxon>Hypocreales</taxon>
        <taxon>Hypocreaceae</taxon>
        <taxon>Trichoderma</taxon>
    </lineage>
</organism>
<reference evidence="2 3" key="1">
    <citation type="journal article" date="2011" name="Genome Biol.">
        <title>Comparative genome sequence analysis underscores mycoparasitism as the ancestral life style of Trichoderma.</title>
        <authorList>
            <person name="Kubicek C.P."/>
            <person name="Herrera-Estrella A."/>
            <person name="Seidl-Seiboth V."/>
            <person name="Martinez D.A."/>
            <person name="Druzhinina I.S."/>
            <person name="Thon M."/>
            <person name="Zeilinger S."/>
            <person name="Casas-Flores S."/>
            <person name="Horwitz B.A."/>
            <person name="Mukherjee P.K."/>
            <person name="Mukherjee M."/>
            <person name="Kredics L."/>
            <person name="Alcaraz L.D."/>
            <person name="Aerts A."/>
            <person name="Antal Z."/>
            <person name="Atanasova L."/>
            <person name="Cervantes-Badillo M.G."/>
            <person name="Challacombe J."/>
            <person name="Chertkov O."/>
            <person name="McCluskey K."/>
            <person name="Coulpier F."/>
            <person name="Deshpande N."/>
            <person name="von Doehren H."/>
            <person name="Ebbole D.J."/>
            <person name="Esquivel-Naranjo E.U."/>
            <person name="Fekete E."/>
            <person name="Flipphi M."/>
            <person name="Glaser F."/>
            <person name="Gomez-Rodriguez E.Y."/>
            <person name="Gruber S."/>
            <person name="Han C."/>
            <person name="Henrissat B."/>
            <person name="Hermosa R."/>
            <person name="Hernandez-Onate M."/>
            <person name="Karaffa L."/>
            <person name="Kosti I."/>
            <person name="Le Crom S."/>
            <person name="Lindquist E."/>
            <person name="Lucas S."/>
            <person name="Luebeck M."/>
            <person name="Luebeck P.S."/>
            <person name="Margeot A."/>
            <person name="Metz B."/>
            <person name="Misra M."/>
            <person name="Nevalainen H."/>
            <person name="Omann M."/>
            <person name="Packer N."/>
            <person name="Perrone G."/>
            <person name="Uresti-Rivera E.E."/>
            <person name="Salamov A."/>
            <person name="Schmoll M."/>
            <person name="Seiboth B."/>
            <person name="Shapiro H."/>
            <person name="Sukno S."/>
            <person name="Tamayo-Ramos J.A."/>
            <person name="Tisch D."/>
            <person name="Wiest A."/>
            <person name="Wilkinson H.H."/>
            <person name="Zhang M."/>
            <person name="Coutinho P.M."/>
            <person name="Kenerley C.M."/>
            <person name="Monte E."/>
            <person name="Baker S.E."/>
            <person name="Grigoriev I.V."/>
        </authorList>
    </citation>
    <scope>NUCLEOTIDE SEQUENCE [LARGE SCALE GENOMIC DNA]</scope>
    <source>
        <strain evidence="3">ATCC 20476 / IMI 206040</strain>
    </source>
</reference>
<keyword evidence="3" id="KW-1185">Reference proteome</keyword>
<evidence type="ECO:0000313" key="3">
    <source>
        <dbReference type="Proteomes" id="UP000005426"/>
    </source>
</evidence>
<name>G9P1C2_HYPAI</name>
<feature type="region of interest" description="Disordered" evidence="1">
    <location>
        <begin position="20"/>
        <end position="201"/>
    </location>
</feature>
<gene>
    <name evidence="2" type="ORF">TRIATDRAFT_320595</name>
</gene>
<dbReference type="Proteomes" id="UP000005426">
    <property type="component" value="Unassembled WGS sequence"/>
</dbReference>
<dbReference type="EMBL" id="ABDG02000026">
    <property type="protein sequence ID" value="EHK43310.1"/>
    <property type="molecule type" value="Genomic_DNA"/>
</dbReference>
<dbReference type="OrthoDB" id="5418203at2759"/>